<reference evidence="2 3" key="1">
    <citation type="submission" date="2021-07" db="EMBL/GenBank/DDBJ databases">
        <authorList>
            <person name="Imarazene B."/>
            <person name="Zahm M."/>
            <person name="Klopp C."/>
            <person name="Cabau C."/>
            <person name="Beille S."/>
            <person name="Jouanno E."/>
            <person name="Castinel A."/>
            <person name="Lluch J."/>
            <person name="Gil L."/>
            <person name="Kuchtly C."/>
            <person name="Lopez Roques C."/>
            <person name="Donnadieu C."/>
            <person name="Parrinello H."/>
            <person name="Journot L."/>
            <person name="Du K."/>
            <person name="Schartl M."/>
            <person name="Retaux S."/>
            <person name="Guiguen Y."/>
        </authorList>
    </citation>
    <scope>NUCLEOTIDE SEQUENCE [LARGE SCALE GENOMIC DNA]</scope>
    <source>
        <strain evidence="2">Pach_M1</strain>
        <tissue evidence="2">Testis</tissue>
    </source>
</reference>
<evidence type="ECO:0000256" key="1">
    <source>
        <dbReference type="SAM" id="MobiDB-lite"/>
    </source>
</evidence>
<dbReference type="AlphaFoldDB" id="A0A8T2MNX2"/>
<sequence length="78" mass="9074">MLYQWKVTSCCCYRDPPPKRLNARRQEKSKIGHAMKTKHRPRNKSIPISRQRSDPLPRHHATSCRNGKSENNSCALCL</sequence>
<feature type="compositionally biased region" description="Basic residues" evidence="1">
    <location>
        <begin position="31"/>
        <end position="43"/>
    </location>
</feature>
<gene>
    <name evidence="2" type="ORF">AMEX_G2247</name>
</gene>
<evidence type="ECO:0000313" key="3">
    <source>
        <dbReference type="Proteomes" id="UP000752171"/>
    </source>
</evidence>
<dbReference type="Proteomes" id="UP000752171">
    <property type="component" value="Unassembled WGS sequence"/>
</dbReference>
<name>A0A8T2MNX2_ASTMX</name>
<organism evidence="2 3">
    <name type="scientific">Astyanax mexicanus</name>
    <name type="common">Blind cave fish</name>
    <name type="synonym">Astyanax fasciatus mexicanus</name>
    <dbReference type="NCBI Taxonomy" id="7994"/>
    <lineage>
        <taxon>Eukaryota</taxon>
        <taxon>Metazoa</taxon>
        <taxon>Chordata</taxon>
        <taxon>Craniata</taxon>
        <taxon>Vertebrata</taxon>
        <taxon>Euteleostomi</taxon>
        <taxon>Actinopterygii</taxon>
        <taxon>Neopterygii</taxon>
        <taxon>Teleostei</taxon>
        <taxon>Ostariophysi</taxon>
        <taxon>Characiformes</taxon>
        <taxon>Characoidei</taxon>
        <taxon>Acestrorhamphidae</taxon>
        <taxon>Acestrorhamphinae</taxon>
        <taxon>Astyanax</taxon>
    </lineage>
</organism>
<comment type="caution">
    <text evidence="2">The sequence shown here is derived from an EMBL/GenBank/DDBJ whole genome shotgun (WGS) entry which is preliminary data.</text>
</comment>
<protein>
    <submittedName>
        <fullName evidence="2">Uncharacterized protein</fullName>
    </submittedName>
</protein>
<dbReference type="EMBL" id="JAICCE010000001">
    <property type="protein sequence ID" value="KAG9283482.1"/>
    <property type="molecule type" value="Genomic_DNA"/>
</dbReference>
<proteinExistence type="predicted"/>
<accession>A0A8T2MNX2</accession>
<feature type="region of interest" description="Disordered" evidence="1">
    <location>
        <begin position="15"/>
        <end position="78"/>
    </location>
</feature>
<evidence type="ECO:0000313" key="2">
    <source>
        <dbReference type="EMBL" id="KAG9283482.1"/>
    </source>
</evidence>
<feature type="compositionally biased region" description="Polar residues" evidence="1">
    <location>
        <begin position="63"/>
        <end position="78"/>
    </location>
</feature>